<protein>
    <submittedName>
        <fullName evidence="2">Uncharacterized protein</fullName>
    </submittedName>
</protein>
<gene>
    <name evidence="2" type="ordered locus">BN4_10793</name>
</gene>
<dbReference type="Proteomes" id="UP000011724">
    <property type="component" value="Chromosome"/>
</dbReference>
<evidence type="ECO:0000313" key="3">
    <source>
        <dbReference type="Proteomes" id="UP000011724"/>
    </source>
</evidence>
<feature type="transmembrane region" description="Helical" evidence="1">
    <location>
        <begin position="6"/>
        <end position="22"/>
    </location>
</feature>
<feature type="transmembrane region" description="Helical" evidence="1">
    <location>
        <begin position="34"/>
        <end position="55"/>
    </location>
</feature>
<dbReference type="RefSeq" id="WP_015414084.1">
    <property type="nucleotide sequence ID" value="NC_020409.1"/>
</dbReference>
<feature type="transmembrane region" description="Helical" evidence="1">
    <location>
        <begin position="101"/>
        <end position="124"/>
    </location>
</feature>
<reference evidence="2 3" key="1">
    <citation type="journal article" date="2013" name="PLoS ONE">
        <title>The first genomic and proteomic characterization of a deep-sea sulfate reducer: insights into the piezophilic lifestyle of Desulfovibrio piezophilus.</title>
        <authorList>
            <person name="Pradel N."/>
            <person name="Ji B."/>
            <person name="Gimenez G."/>
            <person name="Talla E."/>
            <person name="Lenoble P."/>
            <person name="Garel M."/>
            <person name="Tamburini C."/>
            <person name="Fourquet P."/>
            <person name="Lebrun R."/>
            <person name="Bertin P."/>
            <person name="Denis Y."/>
            <person name="Pophillat M."/>
            <person name="Barbe V."/>
            <person name="Ollivier B."/>
            <person name="Dolla A."/>
        </authorList>
    </citation>
    <scope>NUCLEOTIDE SEQUENCE [LARGE SCALE GENOMIC DNA]</scope>
    <source>
        <strain evidence="3">DSM 10523 / SB164P1</strain>
    </source>
</reference>
<keyword evidence="1" id="KW-0472">Membrane</keyword>
<dbReference type="AlphaFoldDB" id="M1WLK7"/>
<keyword evidence="1" id="KW-0812">Transmembrane</keyword>
<dbReference type="OrthoDB" id="5194395at2"/>
<evidence type="ECO:0000256" key="1">
    <source>
        <dbReference type="SAM" id="Phobius"/>
    </source>
</evidence>
<dbReference type="BioCyc" id="DPIE1322246:BN4_RS04065-MONOMER"/>
<keyword evidence="3" id="KW-1185">Reference proteome</keyword>
<accession>M1WLK7</accession>
<dbReference type="KEGG" id="dpi:BN4_10793"/>
<reference evidence="3" key="2">
    <citation type="journal article" date="2013" name="Stand. Genomic Sci.">
        <title>Complete genome sequence of Desulfocapsa sulfexigens, a marine deltaproteobacterium specialized in disproportionating inorganic sulfur compounds.</title>
        <authorList>
            <person name="Finster K.W."/>
            <person name="Kjeldsen K.U."/>
            <person name="Kube M."/>
            <person name="Reinhardt R."/>
            <person name="Mussmann M."/>
            <person name="Amann R."/>
            <person name="Schreiber L."/>
        </authorList>
    </citation>
    <scope>NUCLEOTIDE SEQUENCE [LARGE SCALE GENOMIC DNA]</scope>
    <source>
        <strain evidence="3">DSM 10523 / SB164P1</strain>
    </source>
</reference>
<dbReference type="EMBL" id="FO203427">
    <property type="protein sequence ID" value="CCH48030.1"/>
    <property type="molecule type" value="Genomic_DNA"/>
</dbReference>
<dbReference type="PATRIC" id="fig|879567.3.peg.818"/>
<organism evidence="2 3">
    <name type="scientific">Pseudodesulfovibrio piezophilus (strain DSM 21447 / JCM 15486 / C1TLV30)</name>
    <name type="common">Desulfovibrio piezophilus</name>
    <dbReference type="NCBI Taxonomy" id="1322246"/>
    <lineage>
        <taxon>Bacteria</taxon>
        <taxon>Pseudomonadati</taxon>
        <taxon>Thermodesulfobacteriota</taxon>
        <taxon>Desulfovibrionia</taxon>
        <taxon>Desulfovibrionales</taxon>
        <taxon>Desulfovibrionaceae</taxon>
    </lineage>
</organism>
<name>M1WLK7_PSEP2</name>
<dbReference type="HOGENOM" id="CLU_135085_0_0_7"/>
<proteinExistence type="predicted"/>
<keyword evidence="1" id="KW-1133">Transmembrane helix</keyword>
<sequence length="126" mass="14249">MLNTYAIAWLPMVLFALLNGAARDKLYGPLMSELRAHQLSCFTAVLLFGLYTLLLEDLWPLNSSGEALWAGMIWVAQTLVFELGLVLFVQTNSLERVLQDYNLMAGRLWLLVLVIIGILPWAVFTY</sequence>
<evidence type="ECO:0000313" key="2">
    <source>
        <dbReference type="EMBL" id="CCH48030.1"/>
    </source>
</evidence>
<feature type="transmembrane region" description="Helical" evidence="1">
    <location>
        <begin position="67"/>
        <end position="89"/>
    </location>
</feature>